<feature type="transmembrane region" description="Helical" evidence="1">
    <location>
        <begin position="6"/>
        <end position="24"/>
    </location>
</feature>
<keyword evidence="3" id="KW-0418">Kinase</keyword>
<dbReference type="PANTHER" id="PTHR34220:SF7">
    <property type="entry name" value="SENSOR HISTIDINE KINASE YPDA"/>
    <property type="match status" value="1"/>
</dbReference>
<keyword evidence="3" id="KW-0808">Transferase</keyword>
<sequence>MKYLYLFIILLLLIIVGILLYFLLQYNKQRVAFEKEKDLFDTKIKYLQLENLESRLDPHLFKNILNSIQSHAYQTYYALDKMAGVLDYILYDSQRKLVTLKEEHEFALRLIDINKIKLNPLFRLDVRSNIGEVEALYGEDLVAPLICVELIENAFKHADLTGNDAFITILFKLKNGQFDLVVSNKKSSKGSLRKEKGGYGLSALRERLHLIYGPYYKLEKSEDEQVHSMHLKINLYDFKAKMYTLR</sequence>
<accession>A0A378RKV1</accession>
<dbReference type="EMBL" id="CP068108">
    <property type="protein sequence ID" value="QQU01938.1"/>
    <property type="molecule type" value="Genomic_DNA"/>
</dbReference>
<proteinExistence type="predicted"/>
<dbReference type="GO" id="GO:0000155">
    <property type="term" value="F:phosphorelay sensor kinase activity"/>
    <property type="evidence" value="ECO:0007669"/>
    <property type="project" value="InterPro"/>
</dbReference>
<dbReference type="PANTHER" id="PTHR34220">
    <property type="entry name" value="SENSOR HISTIDINE KINASE YPDA"/>
    <property type="match status" value="1"/>
</dbReference>
<dbReference type="GeneID" id="93527873"/>
<evidence type="ECO:0000313" key="6">
    <source>
        <dbReference type="Proteomes" id="UP000596202"/>
    </source>
</evidence>
<dbReference type="InterPro" id="IPR010559">
    <property type="entry name" value="Sig_transdc_His_kin_internal"/>
</dbReference>
<dbReference type="EMBL" id="UGQL01000001">
    <property type="protein sequence ID" value="STZ27624.1"/>
    <property type="molecule type" value="Genomic_DNA"/>
</dbReference>
<organism evidence="4 5">
    <name type="scientific">Myroides odoratus</name>
    <name type="common">Flavobacterium odoratum</name>
    <dbReference type="NCBI Taxonomy" id="256"/>
    <lineage>
        <taxon>Bacteria</taxon>
        <taxon>Pseudomonadati</taxon>
        <taxon>Bacteroidota</taxon>
        <taxon>Flavobacteriia</taxon>
        <taxon>Flavobacteriales</taxon>
        <taxon>Flavobacteriaceae</taxon>
        <taxon>Myroides</taxon>
    </lineage>
</organism>
<protein>
    <submittedName>
        <fullName evidence="3">Histidine kinase</fullName>
    </submittedName>
    <submittedName>
        <fullName evidence="4">Predicted signal transduction protein with a C-terminal ATPase domain</fullName>
    </submittedName>
</protein>
<gene>
    <name evidence="3" type="ORF">I6I88_09415</name>
    <name evidence="4" type="ORF">NCTC11179_01160</name>
</gene>
<reference evidence="4 5" key="1">
    <citation type="submission" date="2018-06" db="EMBL/GenBank/DDBJ databases">
        <authorList>
            <consortium name="Pathogen Informatics"/>
            <person name="Doyle S."/>
        </authorList>
    </citation>
    <scope>NUCLEOTIDE SEQUENCE [LARGE SCALE GENOMIC DNA]</scope>
    <source>
        <strain evidence="4 5">NCTC11179</strain>
    </source>
</reference>
<dbReference type="InterPro" id="IPR036890">
    <property type="entry name" value="HATPase_C_sf"/>
</dbReference>
<dbReference type="Proteomes" id="UP000255024">
    <property type="component" value="Unassembled WGS sequence"/>
</dbReference>
<dbReference type="Proteomes" id="UP000596202">
    <property type="component" value="Chromosome"/>
</dbReference>
<evidence type="ECO:0000313" key="4">
    <source>
        <dbReference type="EMBL" id="STZ27624.1"/>
    </source>
</evidence>
<dbReference type="OrthoDB" id="9809908at2"/>
<name>A0A378RKV1_MYROD</name>
<keyword evidence="1" id="KW-0812">Transmembrane</keyword>
<evidence type="ECO:0000259" key="2">
    <source>
        <dbReference type="Pfam" id="PF06580"/>
    </source>
</evidence>
<dbReference type="RefSeq" id="WP_002985225.1">
    <property type="nucleotide sequence ID" value="NZ_CP068107.1"/>
</dbReference>
<evidence type="ECO:0000313" key="3">
    <source>
        <dbReference type="EMBL" id="QQU01938.1"/>
    </source>
</evidence>
<dbReference type="SUPFAM" id="SSF55874">
    <property type="entry name" value="ATPase domain of HSP90 chaperone/DNA topoisomerase II/histidine kinase"/>
    <property type="match status" value="1"/>
</dbReference>
<keyword evidence="1" id="KW-0472">Membrane</keyword>
<dbReference type="GO" id="GO:0016020">
    <property type="term" value="C:membrane"/>
    <property type="evidence" value="ECO:0007669"/>
    <property type="project" value="InterPro"/>
</dbReference>
<dbReference type="AlphaFoldDB" id="A0A378RKV1"/>
<keyword evidence="5" id="KW-1185">Reference proteome</keyword>
<reference evidence="3 6" key="2">
    <citation type="submission" date="2021-01" db="EMBL/GenBank/DDBJ databases">
        <title>FDA dAtabase for Regulatory Grade micrObial Sequences (FDA-ARGOS): Supporting development and validation of Infectious Disease Dx tests.</title>
        <authorList>
            <person name="Sproer C."/>
            <person name="Gronow S."/>
            <person name="Severitt S."/>
            <person name="Schroder I."/>
            <person name="Tallon L."/>
            <person name="Sadzewicz L."/>
            <person name="Zhao X."/>
            <person name="Boylan J."/>
            <person name="Ott S."/>
            <person name="Bowen H."/>
            <person name="Vavikolanu K."/>
            <person name="Mehta A."/>
            <person name="Aluvathingal J."/>
            <person name="Nadendla S."/>
            <person name="Lowell S."/>
            <person name="Myers T."/>
            <person name="Yan Y."/>
            <person name="Sichtig H."/>
        </authorList>
    </citation>
    <scope>NUCLEOTIDE SEQUENCE [LARGE SCALE GENOMIC DNA]</scope>
    <source>
        <strain evidence="3 6">FDAARGOS_1131</strain>
    </source>
</reference>
<evidence type="ECO:0000256" key="1">
    <source>
        <dbReference type="SAM" id="Phobius"/>
    </source>
</evidence>
<dbReference type="Gene3D" id="3.30.565.10">
    <property type="entry name" value="Histidine kinase-like ATPase, C-terminal domain"/>
    <property type="match status" value="1"/>
</dbReference>
<feature type="domain" description="Signal transduction histidine kinase internal region" evidence="2">
    <location>
        <begin position="48"/>
        <end position="119"/>
    </location>
</feature>
<dbReference type="Pfam" id="PF06580">
    <property type="entry name" value="His_kinase"/>
    <property type="match status" value="1"/>
</dbReference>
<dbReference type="InterPro" id="IPR050640">
    <property type="entry name" value="Bact_2-comp_sensor_kinase"/>
</dbReference>
<keyword evidence="1" id="KW-1133">Transmembrane helix</keyword>
<evidence type="ECO:0000313" key="5">
    <source>
        <dbReference type="Proteomes" id="UP000255024"/>
    </source>
</evidence>